<dbReference type="eggNOG" id="COG1024">
    <property type="taxonomic scope" value="Bacteria"/>
</dbReference>
<evidence type="ECO:0000313" key="2">
    <source>
        <dbReference type="EMBL" id="KGM47289.1"/>
    </source>
</evidence>
<dbReference type="EMBL" id="AQQX01000012">
    <property type="protein sequence ID" value="KGM47289.1"/>
    <property type="molecule type" value="Genomic_DNA"/>
</dbReference>
<dbReference type="InterPro" id="IPR001753">
    <property type="entry name" value="Enoyl-CoA_hydra/iso"/>
</dbReference>
<evidence type="ECO:0000313" key="3">
    <source>
        <dbReference type="Proteomes" id="UP000030004"/>
    </source>
</evidence>
<dbReference type="Proteomes" id="UP000030004">
    <property type="component" value="Unassembled WGS sequence"/>
</dbReference>
<dbReference type="Gene3D" id="1.10.12.10">
    <property type="entry name" value="Lyase 2-enoyl-coa Hydratase, Chain A, domain 2"/>
    <property type="match status" value="1"/>
</dbReference>
<dbReference type="Gene3D" id="3.90.226.10">
    <property type="entry name" value="2-enoyl-CoA Hydratase, Chain A, domain 1"/>
    <property type="match status" value="1"/>
</dbReference>
<dbReference type="OrthoDB" id="9777711at2"/>
<comment type="caution">
    <text evidence="2">The sequence shown here is derived from an EMBL/GenBank/DDBJ whole genome shotgun (WGS) entry which is preliminary data.</text>
</comment>
<dbReference type="PANTHER" id="PTHR43459">
    <property type="entry name" value="ENOYL-COA HYDRATASE"/>
    <property type="match status" value="1"/>
</dbReference>
<dbReference type="AlphaFoldDB" id="A0A0A0E9Z7"/>
<dbReference type="STRING" id="1461694.ATO9_19055"/>
<keyword evidence="3" id="KW-1185">Reference proteome</keyword>
<gene>
    <name evidence="2" type="ORF">ATO9_19055</name>
</gene>
<dbReference type="SUPFAM" id="SSF52096">
    <property type="entry name" value="ClpP/crotonase"/>
    <property type="match status" value="1"/>
</dbReference>
<name>A0A0A0E9Z7_9RHOB</name>
<dbReference type="CDD" id="cd06558">
    <property type="entry name" value="crotonase-like"/>
    <property type="match status" value="1"/>
</dbReference>
<dbReference type="InterPro" id="IPR014748">
    <property type="entry name" value="Enoyl-CoA_hydra_C"/>
</dbReference>
<dbReference type="PANTHER" id="PTHR43459:SF1">
    <property type="entry name" value="EG:BACN32G11.4 PROTEIN"/>
    <property type="match status" value="1"/>
</dbReference>
<dbReference type="GO" id="GO:0003824">
    <property type="term" value="F:catalytic activity"/>
    <property type="evidence" value="ECO:0007669"/>
    <property type="project" value="UniProtKB-ARBA"/>
</dbReference>
<comment type="similarity">
    <text evidence="1">Belongs to the enoyl-CoA hydratase/isomerase family.</text>
</comment>
<dbReference type="Pfam" id="PF00378">
    <property type="entry name" value="ECH_1"/>
    <property type="match status" value="1"/>
</dbReference>
<dbReference type="RefSeq" id="WP_043753066.1">
    <property type="nucleotide sequence ID" value="NZ_AQQX01000012.1"/>
</dbReference>
<accession>A0A0A0E9Z7</accession>
<organism evidence="2 3">
    <name type="scientific">Pseudooceanicola atlanticus</name>
    <dbReference type="NCBI Taxonomy" id="1461694"/>
    <lineage>
        <taxon>Bacteria</taxon>
        <taxon>Pseudomonadati</taxon>
        <taxon>Pseudomonadota</taxon>
        <taxon>Alphaproteobacteria</taxon>
        <taxon>Rhodobacterales</taxon>
        <taxon>Paracoccaceae</taxon>
        <taxon>Pseudooceanicola</taxon>
    </lineage>
</organism>
<sequence>MTSDITVEHSEGLAVVSLNRPDKLNALTLDMRVELLDAFRDIQTDPRIRAVLLRGEGRAFCAGADISTMGKDDVWGDRARLYRAHQMILSIFNCEKPVVVAVRGPAVGIGLSMALACDVILLSETARFGQVFRKIGLAPDGGAAFFLQNLIGRQRATDLAFSARMVPADEALSLGLASQVHPDDALDRAALDYATDLAAGPTFALAGTKRLMRAAMQPSLENFLETEAIIQGQIIKSADHAEGIDAFLSKRKPVFRGA</sequence>
<protein>
    <submittedName>
        <fullName evidence="2">Enoyl-CoA hydratase</fullName>
    </submittedName>
</protein>
<proteinExistence type="inferred from homology"/>
<reference evidence="2 3" key="1">
    <citation type="journal article" date="2015" name="Antonie Van Leeuwenhoek">
        <title>Pseudooceanicola atlanticus gen. nov. sp. nov., isolated from surface seawater of the Atlantic Ocean and reclassification of Oceanicola batsensis, Oceanicola marinus, Oceanicola nitratireducens, Oceanicola nanhaiensis, Oceanicola antarcticus and Oceanicola flagellatus, as Pseudooceanicola batsensis comb. nov., Pseudooceanicola marinus comb. nov., Pseudooceanicola nitratireducens comb. nov., Pseudooceanicola nanhaiensis comb. nov., Pseudooceanicola antarcticus comb. nov., and Pseudooceanicola flagellatus comb. nov.</title>
        <authorList>
            <person name="Lai Q."/>
            <person name="Li G."/>
            <person name="Liu X."/>
            <person name="Du Y."/>
            <person name="Sun F."/>
            <person name="Shao Z."/>
        </authorList>
    </citation>
    <scope>NUCLEOTIDE SEQUENCE [LARGE SCALE GENOMIC DNA]</scope>
    <source>
        <strain evidence="2 3">22II-s11g</strain>
    </source>
</reference>
<evidence type="ECO:0000256" key="1">
    <source>
        <dbReference type="ARBA" id="ARBA00005254"/>
    </source>
</evidence>
<dbReference type="InterPro" id="IPR029045">
    <property type="entry name" value="ClpP/crotonase-like_dom_sf"/>
</dbReference>